<name>A0A3B0C540_9BACL</name>
<dbReference type="RefSeq" id="WP_120749118.1">
    <property type="nucleotide sequence ID" value="NZ_RBAH01000015.1"/>
</dbReference>
<dbReference type="Gene3D" id="3.40.50.2300">
    <property type="match status" value="1"/>
</dbReference>
<dbReference type="EMBL" id="RBAH01000015">
    <property type="protein sequence ID" value="RKN80530.1"/>
    <property type="molecule type" value="Genomic_DNA"/>
</dbReference>
<comment type="caution">
    <text evidence="7">The sequence shown here is derived from an EMBL/GenBank/DDBJ whole genome shotgun (WGS) entry which is preliminary data.</text>
</comment>
<keyword evidence="2" id="KW-0805">Transcription regulation</keyword>
<dbReference type="InterPro" id="IPR001789">
    <property type="entry name" value="Sig_transdc_resp-reg_receiver"/>
</dbReference>
<dbReference type="PANTHER" id="PTHR35807">
    <property type="entry name" value="TRANSCRIPTIONAL REGULATOR REDD-RELATED"/>
    <property type="match status" value="1"/>
</dbReference>
<dbReference type="GO" id="GO:0000160">
    <property type="term" value="P:phosphorelay signal transduction system"/>
    <property type="evidence" value="ECO:0007669"/>
    <property type="project" value="UniProtKB-KW"/>
</dbReference>
<evidence type="ECO:0000313" key="8">
    <source>
        <dbReference type="Proteomes" id="UP000282311"/>
    </source>
</evidence>
<dbReference type="InterPro" id="IPR011006">
    <property type="entry name" value="CheY-like_superfamily"/>
</dbReference>
<keyword evidence="8" id="KW-1185">Reference proteome</keyword>
<evidence type="ECO:0000256" key="5">
    <source>
        <dbReference type="PROSITE-ProRule" id="PRU00169"/>
    </source>
</evidence>
<proteinExistence type="predicted"/>
<dbReference type="AlphaFoldDB" id="A0A3B0C540"/>
<dbReference type="InterPro" id="IPR036388">
    <property type="entry name" value="WH-like_DNA-bd_sf"/>
</dbReference>
<dbReference type="InterPro" id="IPR011990">
    <property type="entry name" value="TPR-like_helical_dom_sf"/>
</dbReference>
<dbReference type="SUPFAM" id="SSF52172">
    <property type="entry name" value="CheY-like"/>
    <property type="match status" value="1"/>
</dbReference>
<accession>A0A3B0C540</accession>
<reference evidence="7 8" key="1">
    <citation type="journal article" date="2007" name="Int. J. Syst. Evol. Microbiol.">
        <title>Paenibacillus ginsengarvi sp. nov., isolated from soil from ginseng cultivation.</title>
        <authorList>
            <person name="Yoon M.H."/>
            <person name="Ten L.N."/>
            <person name="Im W.T."/>
        </authorList>
    </citation>
    <scope>NUCLEOTIDE SEQUENCE [LARGE SCALE GENOMIC DNA]</scope>
    <source>
        <strain evidence="7 8">KCTC 13059</strain>
    </source>
</reference>
<dbReference type="Gene3D" id="1.10.10.10">
    <property type="entry name" value="Winged helix-like DNA-binding domain superfamily/Winged helix DNA-binding domain"/>
    <property type="match status" value="1"/>
</dbReference>
<dbReference type="PROSITE" id="PS50110">
    <property type="entry name" value="RESPONSE_REGULATORY"/>
    <property type="match status" value="1"/>
</dbReference>
<dbReference type="SUPFAM" id="SSF46894">
    <property type="entry name" value="C-terminal effector domain of the bipartite response regulators"/>
    <property type="match status" value="1"/>
</dbReference>
<sequence>MIRAVLIDDEYLALDLLEILLGEIGGVDVVGKFLNAAEALHRVPELNVDLVFLDIEMPGMNGIAAAKKIRLFEPELKIVFVSAYQQYALDAFDVEALDYLLKPLSKDRVTTSLQRYKKQRMKDELAAAVAHTERAEAPGEADRLKLRVLGSLELFDKEERLLSWRTKKAKELFVYLWQAGGAPVHRFRILEDLWPDTEANRAQTLLHTSMYYLRSMLRKQGFPDAISFTDERYAMRTEFVTSDAEQLRAYMQAFEPGLVGRLLELYRGDYLEEEDYGWAAAIRSELRQDYLRLIEQAAAKSGGAEREAIWRKLIRLEPYSEDYYEKLLTDMAQSGNAAHLRSVYGEIAERFAELGVMPSQRILSLMKDGL</sequence>
<dbReference type="GO" id="GO:0003677">
    <property type="term" value="F:DNA binding"/>
    <property type="evidence" value="ECO:0007669"/>
    <property type="project" value="UniProtKB-KW"/>
</dbReference>
<dbReference type="OrthoDB" id="3190595at2"/>
<dbReference type="PANTHER" id="PTHR35807:SF1">
    <property type="entry name" value="TRANSCRIPTIONAL REGULATOR REDD"/>
    <property type="match status" value="1"/>
</dbReference>
<evidence type="ECO:0000259" key="6">
    <source>
        <dbReference type="PROSITE" id="PS50110"/>
    </source>
</evidence>
<dbReference type="SMART" id="SM00448">
    <property type="entry name" value="REC"/>
    <property type="match status" value="1"/>
</dbReference>
<evidence type="ECO:0000256" key="1">
    <source>
        <dbReference type="ARBA" id="ARBA00023012"/>
    </source>
</evidence>
<protein>
    <submittedName>
        <fullName evidence="7">Response regulator</fullName>
    </submittedName>
</protein>
<dbReference type="Pfam" id="PF03704">
    <property type="entry name" value="BTAD"/>
    <property type="match status" value="1"/>
</dbReference>
<feature type="modified residue" description="4-aspartylphosphate" evidence="5">
    <location>
        <position position="54"/>
    </location>
</feature>
<dbReference type="Proteomes" id="UP000282311">
    <property type="component" value="Unassembled WGS sequence"/>
</dbReference>
<evidence type="ECO:0000256" key="3">
    <source>
        <dbReference type="ARBA" id="ARBA00023125"/>
    </source>
</evidence>
<organism evidence="7 8">
    <name type="scientific">Paenibacillus ginsengarvi</name>
    <dbReference type="NCBI Taxonomy" id="400777"/>
    <lineage>
        <taxon>Bacteria</taxon>
        <taxon>Bacillati</taxon>
        <taxon>Bacillota</taxon>
        <taxon>Bacilli</taxon>
        <taxon>Bacillales</taxon>
        <taxon>Paenibacillaceae</taxon>
        <taxon>Paenibacillus</taxon>
    </lineage>
</organism>
<dbReference type="InterPro" id="IPR005158">
    <property type="entry name" value="BTAD"/>
</dbReference>
<keyword evidence="1" id="KW-0902">Two-component regulatory system</keyword>
<dbReference type="GO" id="GO:0006355">
    <property type="term" value="P:regulation of DNA-templated transcription"/>
    <property type="evidence" value="ECO:0007669"/>
    <property type="project" value="InterPro"/>
</dbReference>
<evidence type="ECO:0000256" key="4">
    <source>
        <dbReference type="ARBA" id="ARBA00023163"/>
    </source>
</evidence>
<evidence type="ECO:0000313" key="7">
    <source>
        <dbReference type="EMBL" id="RKN80530.1"/>
    </source>
</evidence>
<dbReference type="InterPro" id="IPR016032">
    <property type="entry name" value="Sig_transdc_resp-reg_C-effctor"/>
</dbReference>
<dbReference type="SMART" id="SM01043">
    <property type="entry name" value="BTAD"/>
    <property type="match status" value="1"/>
</dbReference>
<gene>
    <name evidence="7" type="ORF">D7M11_20535</name>
</gene>
<dbReference type="Gene3D" id="1.25.40.10">
    <property type="entry name" value="Tetratricopeptide repeat domain"/>
    <property type="match status" value="1"/>
</dbReference>
<keyword evidence="4" id="KW-0804">Transcription</keyword>
<keyword evidence="5" id="KW-0597">Phosphoprotein</keyword>
<feature type="domain" description="Response regulatory" evidence="6">
    <location>
        <begin position="3"/>
        <end position="117"/>
    </location>
</feature>
<dbReference type="Pfam" id="PF00072">
    <property type="entry name" value="Response_reg"/>
    <property type="match status" value="1"/>
</dbReference>
<keyword evidence="3" id="KW-0238">DNA-binding</keyword>
<evidence type="ECO:0000256" key="2">
    <source>
        <dbReference type="ARBA" id="ARBA00023015"/>
    </source>
</evidence>
<dbReference type="InterPro" id="IPR051677">
    <property type="entry name" value="AfsR-DnrI-RedD_regulator"/>
</dbReference>